<name>A0A1V6WZ51_PENNA</name>
<feature type="non-terminal residue" evidence="2">
    <location>
        <position position="50"/>
    </location>
</feature>
<protein>
    <submittedName>
        <fullName evidence="2">Uncharacterized protein</fullName>
    </submittedName>
</protein>
<comment type="caution">
    <text evidence="2">The sequence shown here is derived from an EMBL/GenBank/DDBJ whole genome shotgun (WGS) entry which is preliminary data.</text>
</comment>
<evidence type="ECO:0000313" key="2">
    <source>
        <dbReference type="EMBL" id="OQE68108.1"/>
    </source>
</evidence>
<dbReference type="AlphaFoldDB" id="A0A1V6WZ51"/>
<dbReference type="EMBL" id="MOOB01000159">
    <property type="protein sequence ID" value="OQE68108.1"/>
    <property type="molecule type" value="Genomic_DNA"/>
</dbReference>
<accession>A0A1V6WZ51</accession>
<proteinExistence type="predicted"/>
<organism evidence="2 3">
    <name type="scientific">Penicillium nalgiovense</name>
    <dbReference type="NCBI Taxonomy" id="60175"/>
    <lineage>
        <taxon>Eukaryota</taxon>
        <taxon>Fungi</taxon>
        <taxon>Dikarya</taxon>
        <taxon>Ascomycota</taxon>
        <taxon>Pezizomycotina</taxon>
        <taxon>Eurotiomycetes</taxon>
        <taxon>Eurotiomycetidae</taxon>
        <taxon>Eurotiales</taxon>
        <taxon>Aspergillaceae</taxon>
        <taxon>Penicillium</taxon>
    </lineage>
</organism>
<reference evidence="3" key="1">
    <citation type="journal article" date="2017" name="Nat. Microbiol.">
        <title>Global analysis of biosynthetic gene clusters reveals vast potential of secondary metabolite production in Penicillium species.</title>
        <authorList>
            <person name="Nielsen J.C."/>
            <person name="Grijseels S."/>
            <person name="Prigent S."/>
            <person name="Ji B."/>
            <person name="Dainat J."/>
            <person name="Nielsen K.F."/>
            <person name="Frisvad J.C."/>
            <person name="Workman M."/>
            <person name="Nielsen J."/>
        </authorList>
    </citation>
    <scope>NUCLEOTIDE SEQUENCE [LARGE SCALE GENOMIC DNA]</scope>
    <source>
        <strain evidence="3">IBT 13039</strain>
    </source>
</reference>
<feature type="compositionally biased region" description="Basic and acidic residues" evidence="1">
    <location>
        <begin position="1"/>
        <end position="15"/>
    </location>
</feature>
<feature type="compositionally biased region" description="Acidic residues" evidence="1">
    <location>
        <begin position="17"/>
        <end position="36"/>
    </location>
</feature>
<evidence type="ECO:0000256" key="1">
    <source>
        <dbReference type="SAM" id="MobiDB-lite"/>
    </source>
</evidence>
<sequence>MASSNRKRDRDKYISDDSSDDPNGLDDVDYVGESGEDAYGNSVPSYRLKR</sequence>
<dbReference type="Proteomes" id="UP000191691">
    <property type="component" value="Unassembled WGS sequence"/>
</dbReference>
<evidence type="ECO:0000313" key="3">
    <source>
        <dbReference type="Proteomes" id="UP000191691"/>
    </source>
</evidence>
<feature type="region of interest" description="Disordered" evidence="1">
    <location>
        <begin position="1"/>
        <end position="50"/>
    </location>
</feature>
<keyword evidence="3" id="KW-1185">Reference proteome</keyword>
<gene>
    <name evidence="2" type="ORF">PENNAL_c0159G09225</name>
</gene>